<accession>A0A6C0UL57</accession>
<protein>
    <recommendedName>
        <fullName evidence="3">HIT-type domain-containing protein</fullName>
    </recommendedName>
</protein>
<reference evidence="1 2" key="1">
    <citation type="submission" date="2020-02" db="EMBL/GenBank/DDBJ databases">
        <title>Whole genome sequence of Halogeometricum borinquense strain wsp4.</title>
        <authorList>
            <person name="Verma D.K."/>
            <person name="Gopal K."/>
            <person name="Prasad E.S."/>
        </authorList>
    </citation>
    <scope>NUCLEOTIDE SEQUENCE [LARGE SCALE GENOMIC DNA]</scope>
    <source>
        <strain evidence="2">wsp4</strain>
    </source>
</reference>
<dbReference type="GeneID" id="44080294"/>
<dbReference type="Proteomes" id="UP000465846">
    <property type="component" value="Chromosome"/>
</dbReference>
<dbReference type="AlphaFoldDB" id="A0A6C0UL57"/>
<evidence type="ECO:0000313" key="1">
    <source>
        <dbReference type="EMBL" id="QIB75081.1"/>
    </source>
</evidence>
<evidence type="ECO:0000313" key="2">
    <source>
        <dbReference type="Proteomes" id="UP000465846"/>
    </source>
</evidence>
<dbReference type="EMBL" id="CP048739">
    <property type="protein sequence ID" value="QIB75081.1"/>
    <property type="molecule type" value="Genomic_DNA"/>
</dbReference>
<proteinExistence type="predicted"/>
<sequence length="65" mass="6888">MSLSGLCQVCESREATHTCVQCGTAACDDHFDRASNLCVRCADRSGKGDISPASSEVDGDDVHRI</sequence>
<organism evidence="1 2">
    <name type="scientific">Halogeometricum borinquense</name>
    <dbReference type="NCBI Taxonomy" id="60847"/>
    <lineage>
        <taxon>Archaea</taxon>
        <taxon>Methanobacteriati</taxon>
        <taxon>Methanobacteriota</taxon>
        <taxon>Stenosarchaea group</taxon>
        <taxon>Halobacteria</taxon>
        <taxon>Halobacteriales</taxon>
        <taxon>Haloferacaceae</taxon>
        <taxon>Halogeometricum</taxon>
    </lineage>
</organism>
<name>A0A6C0UL57_9EURY</name>
<dbReference type="RefSeq" id="WP_163486889.1">
    <property type="nucleotide sequence ID" value="NZ_CP048739.1"/>
</dbReference>
<gene>
    <name evidence="1" type="ORF">G3I44_12795</name>
</gene>
<evidence type="ECO:0008006" key="3">
    <source>
        <dbReference type="Google" id="ProtNLM"/>
    </source>
</evidence>